<organism evidence="3 4">
    <name type="scientific">Ladona fulva</name>
    <name type="common">Scarce chaser dragonfly</name>
    <name type="synonym">Libellula fulva</name>
    <dbReference type="NCBI Taxonomy" id="123851"/>
    <lineage>
        <taxon>Eukaryota</taxon>
        <taxon>Metazoa</taxon>
        <taxon>Ecdysozoa</taxon>
        <taxon>Arthropoda</taxon>
        <taxon>Hexapoda</taxon>
        <taxon>Insecta</taxon>
        <taxon>Pterygota</taxon>
        <taxon>Palaeoptera</taxon>
        <taxon>Odonata</taxon>
        <taxon>Epiprocta</taxon>
        <taxon>Anisoptera</taxon>
        <taxon>Libelluloidea</taxon>
        <taxon>Libellulidae</taxon>
        <taxon>Ladona</taxon>
    </lineage>
</organism>
<keyword evidence="4" id="KW-1185">Reference proteome</keyword>
<proteinExistence type="predicted"/>
<feature type="region of interest" description="Disordered" evidence="1">
    <location>
        <begin position="51"/>
        <end position="93"/>
    </location>
</feature>
<dbReference type="AlphaFoldDB" id="A0A8K0KQL5"/>
<evidence type="ECO:0000256" key="2">
    <source>
        <dbReference type="SAM" id="SignalP"/>
    </source>
</evidence>
<evidence type="ECO:0000256" key="1">
    <source>
        <dbReference type="SAM" id="MobiDB-lite"/>
    </source>
</evidence>
<dbReference type="Proteomes" id="UP000792457">
    <property type="component" value="Unassembled WGS sequence"/>
</dbReference>
<feature type="compositionally biased region" description="Polar residues" evidence="1">
    <location>
        <begin position="71"/>
        <end position="81"/>
    </location>
</feature>
<dbReference type="EMBL" id="KZ309036">
    <property type="protein sequence ID" value="KAG8236518.1"/>
    <property type="molecule type" value="Genomic_DNA"/>
</dbReference>
<reference evidence="3" key="2">
    <citation type="submission" date="2017-10" db="EMBL/GenBank/DDBJ databases">
        <title>Ladona fulva Genome sequencing and assembly.</title>
        <authorList>
            <person name="Murali S."/>
            <person name="Richards S."/>
            <person name="Bandaranaike D."/>
            <person name="Bellair M."/>
            <person name="Blankenburg K."/>
            <person name="Chao H."/>
            <person name="Dinh H."/>
            <person name="Doddapaneni H."/>
            <person name="Dugan-Rocha S."/>
            <person name="Elkadiri S."/>
            <person name="Gnanaolivu R."/>
            <person name="Hernandez B."/>
            <person name="Skinner E."/>
            <person name="Javaid M."/>
            <person name="Lee S."/>
            <person name="Li M."/>
            <person name="Ming W."/>
            <person name="Munidasa M."/>
            <person name="Muniz J."/>
            <person name="Nguyen L."/>
            <person name="Hughes D."/>
            <person name="Osuji N."/>
            <person name="Pu L.-L."/>
            <person name="Puazo M."/>
            <person name="Qu C."/>
            <person name="Quiroz J."/>
            <person name="Raj R."/>
            <person name="Weissenberger G."/>
            <person name="Xin Y."/>
            <person name="Zou X."/>
            <person name="Han Y."/>
            <person name="Worley K."/>
            <person name="Muzny D."/>
            <person name="Gibbs R."/>
        </authorList>
    </citation>
    <scope>NUCLEOTIDE SEQUENCE</scope>
    <source>
        <strain evidence="3">Sampled in the wild</strain>
    </source>
</reference>
<evidence type="ECO:0000313" key="3">
    <source>
        <dbReference type="EMBL" id="KAG8236518.1"/>
    </source>
</evidence>
<feature type="chain" id="PRO_5035440927" description="Secreted protein" evidence="2">
    <location>
        <begin position="21"/>
        <end position="93"/>
    </location>
</feature>
<feature type="signal peptide" evidence="2">
    <location>
        <begin position="1"/>
        <end position="20"/>
    </location>
</feature>
<reference evidence="3" key="1">
    <citation type="submission" date="2013-04" db="EMBL/GenBank/DDBJ databases">
        <authorList>
            <person name="Qu J."/>
            <person name="Murali S.C."/>
            <person name="Bandaranaike D."/>
            <person name="Bellair M."/>
            <person name="Blankenburg K."/>
            <person name="Chao H."/>
            <person name="Dinh H."/>
            <person name="Doddapaneni H."/>
            <person name="Downs B."/>
            <person name="Dugan-Rocha S."/>
            <person name="Elkadiri S."/>
            <person name="Gnanaolivu R.D."/>
            <person name="Hernandez B."/>
            <person name="Javaid M."/>
            <person name="Jayaseelan J.C."/>
            <person name="Lee S."/>
            <person name="Li M."/>
            <person name="Ming W."/>
            <person name="Munidasa M."/>
            <person name="Muniz J."/>
            <person name="Nguyen L."/>
            <person name="Ongeri F."/>
            <person name="Osuji N."/>
            <person name="Pu L.-L."/>
            <person name="Puazo M."/>
            <person name="Qu C."/>
            <person name="Quiroz J."/>
            <person name="Raj R."/>
            <person name="Weissenberger G."/>
            <person name="Xin Y."/>
            <person name="Zou X."/>
            <person name="Han Y."/>
            <person name="Richards S."/>
            <person name="Worley K."/>
            <person name="Muzny D."/>
            <person name="Gibbs R."/>
        </authorList>
    </citation>
    <scope>NUCLEOTIDE SEQUENCE</scope>
    <source>
        <strain evidence="3">Sampled in the wild</strain>
    </source>
</reference>
<feature type="compositionally biased region" description="Polar residues" evidence="1">
    <location>
        <begin position="52"/>
        <end position="61"/>
    </location>
</feature>
<protein>
    <recommendedName>
        <fullName evidence="5">Secreted protein</fullName>
    </recommendedName>
</protein>
<sequence>MNPVLISSYFILLVPWFNLGTCCPTLIMSQSDPPTLKTGCEDGSLIRLARYASTTESPENSKASKNEGESTEANTTLQPVASTAAPLKKEERK</sequence>
<gene>
    <name evidence="3" type="ORF">J437_LFUL012804</name>
</gene>
<evidence type="ECO:0008006" key="5">
    <source>
        <dbReference type="Google" id="ProtNLM"/>
    </source>
</evidence>
<keyword evidence="2" id="KW-0732">Signal</keyword>
<evidence type="ECO:0000313" key="4">
    <source>
        <dbReference type="Proteomes" id="UP000792457"/>
    </source>
</evidence>
<comment type="caution">
    <text evidence="3">The sequence shown here is derived from an EMBL/GenBank/DDBJ whole genome shotgun (WGS) entry which is preliminary data.</text>
</comment>
<name>A0A8K0KQL5_LADFU</name>
<accession>A0A8K0KQL5</accession>